<dbReference type="SUPFAM" id="SSF54285">
    <property type="entry name" value="MoaD/ThiS"/>
    <property type="match status" value="1"/>
</dbReference>
<comment type="similarity">
    <text evidence="2">Belongs to the MoaD family.</text>
</comment>
<comment type="caution">
    <text evidence="4">The sequence shown here is derived from an EMBL/GenBank/DDBJ whole genome shotgun (WGS) entry which is preliminary data.</text>
</comment>
<dbReference type="Pfam" id="PF02597">
    <property type="entry name" value="ThiS"/>
    <property type="match status" value="1"/>
</dbReference>
<proteinExistence type="inferred from homology"/>
<evidence type="ECO:0000313" key="5">
    <source>
        <dbReference type="Proteomes" id="UP001634747"/>
    </source>
</evidence>
<dbReference type="Gene3D" id="3.10.20.30">
    <property type="match status" value="1"/>
</dbReference>
<keyword evidence="5" id="KW-1185">Reference proteome</keyword>
<evidence type="ECO:0000313" key="4">
    <source>
        <dbReference type="EMBL" id="MFN2975366.1"/>
    </source>
</evidence>
<name>A0ABW9KHU1_9BACT</name>
<dbReference type="Proteomes" id="UP001634747">
    <property type="component" value="Unassembled WGS sequence"/>
</dbReference>
<sequence length="89" mass="9960">MRLRVLFFGMLRDRFGQAEELEQFPGQTVADLLRYYRAVSPELNALWDALAVAVNQQYATVTTQLNDEDEVALLPPVSGGTRMGKVPCT</sequence>
<dbReference type="CDD" id="cd00754">
    <property type="entry name" value="Ubl_MoaD"/>
    <property type="match status" value="1"/>
</dbReference>
<evidence type="ECO:0000256" key="1">
    <source>
        <dbReference type="ARBA" id="ARBA00022741"/>
    </source>
</evidence>
<organism evidence="4 5">
    <name type="scientific">Terriglobus aquaticus</name>
    <dbReference type="NCBI Taxonomy" id="940139"/>
    <lineage>
        <taxon>Bacteria</taxon>
        <taxon>Pseudomonadati</taxon>
        <taxon>Acidobacteriota</taxon>
        <taxon>Terriglobia</taxon>
        <taxon>Terriglobales</taxon>
        <taxon>Acidobacteriaceae</taxon>
        <taxon>Terriglobus</taxon>
    </lineage>
</organism>
<dbReference type="RefSeq" id="WP_263413106.1">
    <property type="nucleotide sequence ID" value="NZ_BAABBH010000001.1"/>
</dbReference>
<dbReference type="InterPro" id="IPR003749">
    <property type="entry name" value="ThiS/MoaD-like"/>
</dbReference>
<reference evidence="4 5" key="1">
    <citation type="submission" date="2024-12" db="EMBL/GenBank/DDBJ databases">
        <authorList>
            <person name="Lee Y."/>
        </authorList>
    </citation>
    <scope>NUCLEOTIDE SEQUENCE [LARGE SCALE GENOMIC DNA]</scope>
    <source>
        <strain evidence="4 5">03SUJ4</strain>
    </source>
</reference>
<gene>
    <name evidence="4" type="ORF">ACK2TP_06290</name>
</gene>
<dbReference type="InterPro" id="IPR012675">
    <property type="entry name" value="Beta-grasp_dom_sf"/>
</dbReference>
<dbReference type="PANTHER" id="PTHR33359">
    <property type="entry name" value="MOLYBDOPTERIN SYNTHASE SULFUR CARRIER SUBUNIT"/>
    <property type="match status" value="1"/>
</dbReference>
<dbReference type="InterPro" id="IPR044672">
    <property type="entry name" value="MOCS2A"/>
</dbReference>
<accession>A0ABW9KHU1</accession>
<dbReference type="InterPro" id="IPR016155">
    <property type="entry name" value="Mopterin_synth/thiamin_S_b"/>
</dbReference>
<evidence type="ECO:0000256" key="2">
    <source>
        <dbReference type="ARBA" id="ARBA00024200"/>
    </source>
</evidence>
<evidence type="ECO:0000256" key="3">
    <source>
        <dbReference type="ARBA" id="ARBA00024247"/>
    </source>
</evidence>
<keyword evidence="1" id="KW-0547">Nucleotide-binding</keyword>
<protein>
    <recommendedName>
        <fullName evidence="3">Molybdopterin synthase sulfur carrier subunit</fullName>
    </recommendedName>
</protein>
<dbReference type="PANTHER" id="PTHR33359:SF1">
    <property type="entry name" value="MOLYBDOPTERIN SYNTHASE SULFUR CARRIER SUBUNIT"/>
    <property type="match status" value="1"/>
</dbReference>
<dbReference type="EMBL" id="JBJYXY010000001">
    <property type="protein sequence ID" value="MFN2975366.1"/>
    <property type="molecule type" value="Genomic_DNA"/>
</dbReference>